<comment type="caution">
    <text evidence="1">The sequence shown here is derived from an EMBL/GenBank/DDBJ whole genome shotgun (WGS) entry which is preliminary data.</text>
</comment>
<evidence type="ECO:0000313" key="2">
    <source>
        <dbReference type="Proteomes" id="UP000887116"/>
    </source>
</evidence>
<name>A0A8X6KIJ6_TRICU</name>
<dbReference type="Proteomes" id="UP000887116">
    <property type="component" value="Unassembled WGS sequence"/>
</dbReference>
<sequence>MKVEGHLLNHAKPQRFVAVHRTEQRRHWNCLDVAASFSFTHPLCFEWKNNNKKVNSNKNGSKWMSNRGCFDSENGTVGVALCRITREQVWMNQKIDVLFYSLNLKAVEMRADLFIWRKMRTATIVQKSYKIYLNKFIRVN</sequence>
<reference evidence="1" key="1">
    <citation type="submission" date="2020-07" db="EMBL/GenBank/DDBJ databases">
        <title>Multicomponent nature underlies the extraordinary mechanical properties of spider dragline silk.</title>
        <authorList>
            <person name="Kono N."/>
            <person name="Nakamura H."/>
            <person name="Mori M."/>
            <person name="Yoshida Y."/>
            <person name="Ohtoshi R."/>
            <person name="Malay A.D."/>
            <person name="Moran D.A.P."/>
            <person name="Tomita M."/>
            <person name="Numata K."/>
            <person name="Arakawa K."/>
        </authorList>
    </citation>
    <scope>NUCLEOTIDE SEQUENCE</scope>
</reference>
<organism evidence="1 2">
    <name type="scientific">Trichonephila clavata</name>
    <name type="common">Joro spider</name>
    <name type="synonym">Nephila clavata</name>
    <dbReference type="NCBI Taxonomy" id="2740835"/>
    <lineage>
        <taxon>Eukaryota</taxon>
        <taxon>Metazoa</taxon>
        <taxon>Ecdysozoa</taxon>
        <taxon>Arthropoda</taxon>
        <taxon>Chelicerata</taxon>
        <taxon>Arachnida</taxon>
        <taxon>Araneae</taxon>
        <taxon>Araneomorphae</taxon>
        <taxon>Entelegynae</taxon>
        <taxon>Araneoidea</taxon>
        <taxon>Nephilidae</taxon>
        <taxon>Trichonephila</taxon>
    </lineage>
</organism>
<proteinExistence type="predicted"/>
<protein>
    <submittedName>
        <fullName evidence="1">Uncharacterized protein</fullName>
    </submittedName>
</protein>
<gene>
    <name evidence="1" type="ORF">TNCT_237041</name>
</gene>
<keyword evidence="2" id="KW-1185">Reference proteome</keyword>
<dbReference type="EMBL" id="BMAO01031433">
    <property type="protein sequence ID" value="GFQ74989.1"/>
    <property type="molecule type" value="Genomic_DNA"/>
</dbReference>
<dbReference type="AlphaFoldDB" id="A0A8X6KIJ6"/>
<accession>A0A8X6KIJ6</accession>
<evidence type="ECO:0000313" key="1">
    <source>
        <dbReference type="EMBL" id="GFQ74989.1"/>
    </source>
</evidence>